<evidence type="ECO:0000313" key="3">
    <source>
        <dbReference type="Proteomes" id="UP000823941"/>
    </source>
</evidence>
<organism evidence="2 3">
    <name type="scientific">Plutella xylostella</name>
    <name type="common">Diamondback moth</name>
    <name type="synonym">Plutella maculipennis</name>
    <dbReference type="NCBI Taxonomy" id="51655"/>
    <lineage>
        <taxon>Eukaryota</taxon>
        <taxon>Metazoa</taxon>
        <taxon>Ecdysozoa</taxon>
        <taxon>Arthropoda</taxon>
        <taxon>Hexapoda</taxon>
        <taxon>Insecta</taxon>
        <taxon>Pterygota</taxon>
        <taxon>Neoptera</taxon>
        <taxon>Endopterygota</taxon>
        <taxon>Lepidoptera</taxon>
        <taxon>Glossata</taxon>
        <taxon>Ditrysia</taxon>
        <taxon>Yponomeutoidea</taxon>
        <taxon>Plutellidae</taxon>
        <taxon>Plutella</taxon>
    </lineage>
</organism>
<reference evidence="2 3" key="1">
    <citation type="submission" date="2021-06" db="EMBL/GenBank/DDBJ databases">
        <title>A haploid diamondback moth (Plutella xylostella L.) genome assembly resolves 31 chromosomes and identifies a diamide resistance mutation.</title>
        <authorList>
            <person name="Ward C.M."/>
            <person name="Perry K.D."/>
            <person name="Baker G."/>
            <person name="Powis K."/>
            <person name="Heckel D.G."/>
            <person name="Baxter S.W."/>
        </authorList>
    </citation>
    <scope>NUCLEOTIDE SEQUENCE [LARGE SCALE GENOMIC DNA]</scope>
    <source>
        <strain evidence="2 3">LV</strain>
        <tissue evidence="2">Single pupa</tissue>
    </source>
</reference>
<sequence length="94" mass="9946">MNSVKPIDIDKRSTHVQQHPYCPFVSTRQTLRGCVGGASGERGGAGAAGAAAQHVPDGSRTGAGRTALNDSKLTRTCKIYTHHPSPGLKMSRLY</sequence>
<evidence type="ECO:0000313" key="2">
    <source>
        <dbReference type="EMBL" id="KAG7297800.1"/>
    </source>
</evidence>
<accession>A0ABQ7PY24</accession>
<dbReference type="Proteomes" id="UP000823941">
    <property type="component" value="Chromosome 25"/>
</dbReference>
<evidence type="ECO:0000256" key="1">
    <source>
        <dbReference type="SAM" id="MobiDB-lite"/>
    </source>
</evidence>
<dbReference type="EMBL" id="JAHIBW010000025">
    <property type="protein sequence ID" value="KAG7297800.1"/>
    <property type="molecule type" value="Genomic_DNA"/>
</dbReference>
<proteinExistence type="predicted"/>
<gene>
    <name evidence="2" type="ORF">JYU34_018543</name>
</gene>
<name>A0ABQ7PY24_PLUXY</name>
<feature type="region of interest" description="Disordered" evidence="1">
    <location>
        <begin position="40"/>
        <end position="68"/>
    </location>
</feature>
<protein>
    <submittedName>
        <fullName evidence="2">Uncharacterized protein</fullName>
    </submittedName>
</protein>
<keyword evidence="3" id="KW-1185">Reference proteome</keyword>
<comment type="caution">
    <text evidence="2">The sequence shown here is derived from an EMBL/GenBank/DDBJ whole genome shotgun (WGS) entry which is preliminary data.</text>
</comment>